<dbReference type="KEGG" id="mas:Mahau_2121"/>
<evidence type="ECO:0000313" key="3">
    <source>
        <dbReference type="EMBL" id="AEE97293.1"/>
    </source>
</evidence>
<keyword evidence="3" id="KW-0378">Hydrolase</keyword>
<accession>F4A2V0</accession>
<evidence type="ECO:0000313" key="4">
    <source>
        <dbReference type="Proteomes" id="UP000008457"/>
    </source>
</evidence>
<dbReference type="InterPro" id="IPR042047">
    <property type="entry name" value="SleB_dom1"/>
</dbReference>
<dbReference type="InterPro" id="IPR002477">
    <property type="entry name" value="Peptidoglycan-bd-like"/>
</dbReference>
<feature type="domain" description="Cell wall hydrolase SleB" evidence="2">
    <location>
        <begin position="135"/>
        <end position="237"/>
    </location>
</feature>
<dbReference type="InterPro" id="IPR036365">
    <property type="entry name" value="PGBD-like_sf"/>
</dbReference>
<dbReference type="Proteomes" id="UP000008457">
    <property type="component" value="Chromosome"/>
</dbReference>
<dbReference type="Gene3D" id="6.20.240.60">
    <property type="match status" value="1"/>
</dbReference>
<dbReference type="eggNOG" id="COG3409">
    <property type="taxonomic scope" value="Bacteria"/>
</dbReference>
<dbReference type="Pfam" id="PF07486">
    <property type="entry name" value="Hydrolase_2"/>
    <property type="match status" value="1"/>
</dbReference>
<sequence length="238" mass="25879">MERGFVLRFSNKRLISATLVTMFLFFFIVSGGYTHAASTILKVGSSGSQVSQLQTALKQQGYFYANVTGYYGSLTRDAVIRFQKDRGLAADGIAGPQTLNALYGASSTANRGTTGNYREDIYWLARIIEAEAGAEPYLGKVAVGNVIMNRVKSPNFANSVKAVIFEDYHGIPQFSPVADGTIYNTPSTASNQAAQEAYNGARPVGSALYFFNPAKAEGGWIVKNRQYITTIGNHSFYN</sequence>
<dbReference type="InterPro" id="IPR036366">
    <property type="entry name" value="PGBDSf"/>
</dbReference>
<gene>
    <name evidence="3" type="ordered locus">Mahau_2121</name>
</gene>
<dbReference type="AlphaFoldDB" id="F4A2V0"/>
<dbReference type="Gene3D" id="1.10.10.2520">
    <property type="entry name" value="Cell wall hydrolase SleB, domain 1"/>
    <property type="match status" value="1"/>
</dbReference>
<reference evidence="3 4" key="2">
    <citation type="journal article" date="2011" name="Stand. Genomic Sci.">
        <title>Complete genome sequence of Mahella australiensis type strain (50-1 BON).</title>
        <authorList>
            <person name="Sikorski J."/>
            <person name="Teshima H."/>
            <person name="Nolan M."/>
            <person name="Lucas S."/>
            <person name="Hammon N."/>
            <person name="Deshpande S."/>
            <person name="Cheng J.F."/>
            <person name="Pitluck S."/>
            <person name="Liolios K."/>
            <person name="Pagani I."/>
            <person name="Ivanova N."/>
            <person name="Huntemann M."/>
            <person name="Mavromatis K."/>
            <person name="Ovchinikova G."/>
            <person name="Pati A."/>
            <person name="Tapia R."/>
            <person name="Han C."/>
            <person name="Goodwin L."/>
            <person name="Chen A."/>
            <person name="Palaniappan K."/>
            <person name="Land M."/>
            <person name="Hauser L."/>
            <person name="Ngatchou-Djao O.D."/>
            <person name="Rohde M."/>
            <person name="Pukall R."/>
            <person name="Spring S."/>
            <person name="Abt B."/>
            <person name="Goker M."/>
            <person name="Detter J.C."/>
            <person name="Woyke T."/>
            <person name="Bristow J."/>
            <person name="Markowitz V."/>
            <person name="Hugenholtz P."/>
            <person name="Eisen J.A."/>
            <person name="Kyrpides N.C."/>
            <person name="Klenk H.P."/>
            <person name="Lapidus A."/>
        </authorList>
    </citation>
    <scope>NUCLEOTIDE SEQUENCE [LARGE SCALE GENOMIC DNA]</scope>
    <source>
        <strain evidence="4">DSM 15567 / CIP 107919 / 50-1 BON</strain>
    </source>
</reference>
<evidence type="ECO:0000259" key="1">
    <source>
        <dbReference type="Pfam" id="PF01471"/>
    </source>
</evidence>
<dbReference type="SUPFAM" id="SSF47090">
    <property type="entry name" value="PGBD-like"/>
    <property type="match status" value="1"/>
</dbReference>
<keyword evidence="4" id="KW-1185">Reference proteome</keyword>
<dbReference type="eggNOG" id="COG3773">
    <property type="taxonomic scope" value="Bacteria"/>
</dbReference>
<dbReference type="GO" id="GO:0016787">
    <property type="term" value="F:hydrolase activity"/>
    <property type="evidence" value="ECO:0007669"/>
    <property type="project" value="UniProtKB-KW"/>
</dbReference>
<feature type="domain" description="Peptidoglycan binding-like" evidence="1">
    <location>
        <begin position="46"/>
        <end position="102"/>
    </location>
</feature>
<evidence type="ECO:0000259" key="2">
    <source>
        <dbReference type="Pfam" id="PF07486"/>
    </source>
</evidence>
<protein>
    <submittedName>
        <fullName evidence="3">Cell wall hydrolase SleB</fullName>
    </submittedName>
</protein>
<name>F4A2V0_MAHA5</name>
<proteinExistence type="predicted"/>
<organism evidence="3 4">
    <name type="scientific">Mahella australiensis (strain DSM 15567 / CIP 107919 / 50-1 BON)</name>
    <dbReference type="NCBI Taxonomy" id="697281"/>
    <lineage>
        <taxon>Bacteria</taxon>
        <taxon>Bacillati</taxon>
        <taxon>Bacillota</taxon>
        <taxon>Clostridia</taxon>
        <taxon>Thermoanaerobacterales</taxon>
        <taxon>Thermoanaerobacterales Family IV. Incertae Sedis</taxon>
        <taxon>Mahella</taxon>
    </lineage>
</organism>
<reference evidence="4" key="1">
    <citation type="submission" date="2010-11" db="EMBL/GenBank/DDBJ databases">
        <title>The complete genome of Mahella australiensis DSM 15567.</title>
        <authorList>
            <consortium name="US DOE Joint Genome Institute (JGI-PGF)"/>
            <person name="Lucas S."/>
            <person name="Copeland A."/>
            <person name="Lapidus A."/>
            <person name="Bruce D."/>
            <person name="Goodwin L."/>
            <person name="Pitluck S."/>
            <person name="Kyrpides N."/>
            <person name="Mavromatis K."/>
            <person name="Pagani I."/>
            <person name="Ivanova N."/>
            <person name="Teshima H."/>
            <person name="Brettin T."/>
            <person name="Detter J.C."/>
            <person name="Han C."/>
            <person name="Tapia R."/>
            <person name="Land M."/>
            <person name="Hauser L."/>
            <person name="Markowitz V."/>
            <person name="Cheng J.-F."/>
            <person name="Hugenholtz P."/>
            <person name="Woyke T."/>
            <person name="Wu D."/>
            <person name="Spring S."/>
            <person name="Pukall R."/>
            <person name="Steenblock K."/>
            <person name="Schneider S."/>
            <person name="Klenk H.-P."/>
            <person name="Eisen J.A."/>
        </authorList>
    </citation>
    <scope>NUCLEOTIDE SEQUENCE [LARGE SCALE GENOMIC DNA]</scope>
    <source>
        <strain evidence="4">DSM 15567 / CIP 107919 / 50-1 BON</strain>
    </source>
</reference>
<dbReference type="HOGENOM" id="CLU_053345_0_0_9"/>
<dbReference type="Gene3D" id="1.10.101.10">
    <property type="entry name" value="PGBD-like superfamily/PGBD"/>
    <property type="match status" value="1"/>
</dbReference>
<dbReference type="Pfam" id="PF01471">
    <property type="entry name" value="PG_binding_1"/>
    <property type="match status" value="1"/>
</dbReference>
<dbReference type="InterPro" id="IPR011105">
    <property type="entry name" value="Cell_wall_hydrolase_SleB"/>
</dbReference>
<dbReference type="STRING" id="697281.Mahau_2121"/>
<dbReference type="EMBL" id="CP002360">
    <property type="protein sequence ID" value="AEE97293.1"/>
    <property type="molecule type" value="Genomic_DNA"/>
</dbReference>